<gene>
    <name evidence="2" type="ORF">BMYO_2112</name>
</gene>
<name>A0A261FDA8_9BIFI</name>
<keyword evidence="3" id="KW-1185">Reference proteome</keyword>
<accession>A0A261FDA8</accession>
<dbReference type="Proteomes" id="UP000216871">
    <property type="component" value="Unassembled WGS sequence"/>
</dbReference>
<dbReference type="AlphaFoldDB" id="A0A261FDA8"/>
<keyword evidence="1" id="KW-0732">Signal</keyword>
<dbReference type="EMBL" id="MWWW01000032">
    <property type="protein sequence ID" value="OZG57129.1"/>
    <property type="molecule type" value="Genomic_DNA"/>
</dbReference>
<evidence type="ECO:0000313" key="2">
    <source>
        <dbReference type="EMBL" id="OZG57129.1"/>
    </source>
</evidence>
<dbReference type="RefSeq" id="WP_094668499.1">
    <property type="nucleotide sequence ID" value="NZ_MWWW01000032.1"/>
</dbReference>
<proteinExistence type="predicted"/>
<dbReference type="OrthoDB" id="3231145at2"/>
<organism evidence="2 3">
    <name type="scientific">Bifidobacterium myosotis</name>
    <dbReference type="NCBI Taxonomy" id="1630166"/>
    <lineage>
        <taxon>Bacteria</taxon>
        <taxon>Bacillati</taxon>
        <taxon>Actinomycetota</taxon>
        <taxon>Actinomycetes</taxon>
        <taxon>Bifidobacteriales</taxon>
        <taxon>Bifidobacteriaceae</taxon>
        <taxon>Bifidobacterium</taxon>
    </lineage>
</organism>
<sequence>MPIFMAPLFLGLAAAGGVAGVGMGAKGGFDQFKADRLNANSNDRILWAANRLEQLRGQCSESLSALGKEKIIILDGNMRRFLEGFGRLKNVDFTASEGLDELERLRIDEASFDELKVMGNVASSLLEGGATGAISGALTAFGAYSAASTFATASTGTAISALSGAAASNATLAFFGGGSLAAGGMGMAGGVAVLGGLVAGPALLVMGAIVGAKGGKNLEEAKTQSAKTSQYCEEMMAGIDQCIAIRRRSAMFYALLARLDARFLPLIYELERVIDTEGEDYSQFTVDSRHIVASAAATAASIKAVLDTPLLSEDGSLTAESDALLIRSNNDE</sequence>
<evidence type="ECO:0008006" key="4">
    <source>
        <dbReference type="Google" id="ProtNLM"/>
    </source>
</evidence>
<comment type="caution">
    <text evidence="2">The sequence shown here is derived from an EMBL/GenBank/DDBJ whole genome shotgun (WGS) entry which is preliminary data.</text>
</comment>
<feature type="signal peptide" evidence="1">
    <location>
        <begin position="1"/>
        <end position="19"/>
    </location>
</feature>
<feature type="chain" id="PRO_5038730877" description="Chemotaxis protein" evidence="1">
    <location>
        <begin position="20"/>
        <end position="332"/>
    </location>
</feature>
<evidence type="ECO:0000313" key="3">
    <source>
        <dbReference type="Proteomes" id="UP000216871"/>
    </source>
</evidence>
<protein>
    <recommendedName>
        <fullName evidence="4">Chemotaxis protein</fullName>
    </recommendedName>
</protein>
<evidence type="ECO:0000256" key="1">
    <source>
        <dbReference type="SAM" id="SignalP"/>
    </source>
</evidence>
<reference evidence="2 3" key="1">
    <citation type="journal article" date="2017" name="BMC Genomics">
        <title>Comparative genomic and phylogenomic analyses of the Bifidobacteriaceae family.</title>
        <authorList>
            <person name="Lugli G.A."/>
            <person name="Milani C."/>
            <person name="Turroni F."/>
            <person name="Duranti S."/>
            <person name="Mancabelli L."/>
            <person name="Mangifesta M."/>
            <person name="Ferrario C."/>
            <person name="Modesto M."/>
            <person name="Mattarelli P."/>
            <person name="Jiri K."/>
            <person name="van Sinderen D."/>
            <person name="Ventura M."/>
        </authorList>
    </citation>
    <scope>NUCLEOTIDE SEQUENCE [LARGE SCALE GENOMIC DNA]</scope>
    <source>
        <strain evidence="2 3">DSM 100196</strain>
    </source>
</reference>